<keyword evidence="2" id="KW-1185">Reference proteome</keyword>
<reference evidence="1 2" key="1">
    <citation type="submission" date="2018-05" db="EMBL/GenBank/DDBJ databases">
        <title>Chitinophaga sp. K3CV102501T nov., isolated from isolated from a monsoon evergreen broad-leaved forest soil.</title>
        <authorList>
            <person name="Lv Y."/>
        </authorList>
    </citation>
    <scope>NUCLEOTIDE SEQUENCE [LARGE SCALE GENOMIC DNA]</scope>
    <source>
        <strain evidence="1 2">GDMCC 1.1325</strain>
    </source>
</reference>
<dbReference type="EMBL" id="QFFJ01000001">
    <property type="protein sequence ID" value="RBL92831.1"/>
    <property type="molecule type" value="Genomic_DNA"/>
</dbReference>
<evidence type="ECO:0000313" key="2">
    <source>
        <dbReference type="Proteomes" id="UP000253410"/>
    </source>
</evidence>
<protein>
    <submittedName>
        <fullName evidence="1">DUF885 domain-containing protein</fullName>
    </submittedName>
</protein>
<dbReference type="OrthoDB" id="9760040at2"/>
<dbReference type="AlphaFoldDB" id="A0A365Y3G4"/>
<name>A0A365Y3G4_9BACT</name>
<dbReference type="Pfam" id="PF05960">
    <property type="entry name" value="DUF885"/>
    <property type="match status" value="1"/>
</dbReference>
<proteinExistence type="predicted"/>
<dbReference type="Proteomes" id="UP000253410">
    <property type="component" value="Unassembled WGS sequence"/>
</dbReference>
<dbReference type="RefSeq" id="WP_113615428.1">
    <property type="nucleotide sequence ID" value="NZ_QFFJ01000001.1"/>
</dbReference>
<dbReference type="PROSITE" id="PS51257">
    <property type="entry name" value="PROKAR_LIPOPROTEIN"/>
    <property type="match status" value="1"/>
</dbReference>
<sequence length="590" mass="66962">MKYASLVLIGSLLAASCQQRASHSSPQASRDSLHQLAARYYEGNMALQPVQATLNGENKYNDQLPVDIGQPYRHRADSFYASYQEALKKIDTSSLSNNDRITYAMLQRELSLNREVLTYHEYLMPVQQFTCLPILMAQLGSGASAQPFKNKKDYENFMHRMEGFSAWADTAISNMRQGIATGYVLPEKLVIKTLPQLQDLSKKDSTNVFFAPLKTLPDSLDATAKQQLASEYNAAIEKFILPAYSRLYKFMQEEYLPKARKTSGIDGIPDGKKYYDYLVRSWTSTNKTPEEIYALGESEVARIRGEMEAIKNSTGFKGDLSAFFTFVRNDKKLRIFKTPAAVLDSFKAIENKIMPGVRKMYGHLPKSKFEIKQTEAYRAASASAEYQPGSPDGSRPGTFYVPILNAADFSYTGMECLFLHEAIPGHHFQFSLQQENDSLPQFRRFAWVGAFGEGYALYCESLGKELGLYTDPYMYFGRLTDEIHRAIRLVVDVGIHRKGWTREQAIKYMMDNEPVSEHEATAEIERYMAIPAQALSYKIGEIKIRELREKYTKALGDKFSLPAFHDELLKDGCIPLSVLEEKMARFYGSK</sequence>
<dbReference type="PANTHER" id="PTHR33361">
    <property type="entry name" value="GLR0591 PROTEIN"/>
    <property type="match status" value="1"/>
</dbReference>
<dbReference type="InterPro" id="IPR010281">
    <property type="entry name" value="DUF885"/>
</dbReference>
<gene>
    <name evidence="1" type="ORF">DF182_09700</name>
</gene>
<comment type="caution">
    <text evidence="1">The sequence shown here is derived from an EMBL/GenBank/DDBJ whole genome shotgun (WGS) entry which is preliminary data.</text>
</comment>
<organism evidence="1 2">
    <name type="scientific">Chitinophaga flava</name>
    <dbReference type="NCBI Taxonomy" id="2259036"/>
    <lineage>
        <taxon>Bacteria</taxon>
        <taxon>Pseudomonadati</taxon>
        <taxon>Bacteroidota</taxon>
        <taxon>Chitinophagia</taxon>
        <taxon>Chitinophagales</taxon>
        <taxon>Chitinophagaceae</taxon>
        <taxon>Chitinophaga</taxon>
    </lineage>
</organism>
<evidence type="ECO:0000313" key="1">
    <source>
        <dbReference type="EMBL" id="RBL92831.1"/>
    </source>
</evidence>
<dbReference type="PANTHER" id="PTHR33361:SF16">
    <property type="entry name" value="DUF885 DOMAIN-CONTAINING PROTEIN"/>
    <property type="match status" value="1"/>
</dbReference>
<accession>A0A365Y3G4</accession>